<feature type="binding site" evidence="2">
    <location>
        <position position="104"/>
    </location>
    <ligand>
        <name>Fe cation</name>
        <dbReference type="ChEBI" id="CHEBI:24875"/>
    </ligand>
</feature>
<keyword evidence="2" id="KW-0408">Iron</keyword>
<evidence type="ECO:0000259" key="5">
    <source>
        <dbReference type="Pfam" id="PF17954"/>
    </source>
</evidence>
<comment type="similarity">
    <text evidence="1 3">Belongs to the pirin family.</text>
</comment>
<dbReference type="Pfam" id="PF02678">
    <property type="entry name" value="Pirin"/>
    <property type="match status" value="1"/>
</dbReference>
<dbReference type="SUPFAM" id="SSF51182">
    <property type="entry name" value="RmlC-like cupins"/>
    <property type="match status" value="1"/>
</dbReference>
<feature type="binding site" evidence="2">
    <location>
        <position position="60"/>
    </location>
    <ligand>
        <name>Fe cation</name>
        <dbReference type="ChEBI" id="CHEBI:24875"/>
    </ligand>
</feature>
<dbReference type="InterPro" id="IPR041602">
    <property type="entry name" value="Quercetinase_C"/>
</dbReference>
<dbReference type="PIRSF" id="PIRSF006232">
    <property type="entry name" value="Pirin"/>
    <property type="match status" value="1"/>
</dbReference>
<name>A0AAE3MFB9_9BACT</name>
<evidence type="ECO:0000313" key="7">
    <source>
        <dbReference type="Proteomes" id="UP001207408"/>
    </source>
</evidence>
<organism evidence="6 7">
    <name type="scientific">Plebeiibacterium marinum</name>
    <dbReference type="NCBI Taxonomy" id="2992111"/>
    <lineage>
        <taxon>Bacteria</taxon>
        <taxon>Pseudomonadati</taxon>
        <taxon>Bacteroidota</taxon>
        <taxon>Bacteroidia</taxon>
        <taxon>Marinilabiliales</taxon>
        <taxon>Marinilabiliaceae</taxon>
        <taxon>Plebeiibacterium</taxon>
    </lineage>
</organism>
<dbReference type="AlphaFoldDB" id="A0AAE3MFB9"/>
<dbReference type="InterPro" id="IPR003829">
    <property type="entry name" value="Pirin_N_dom"/>
</dbReference>
<dbReference type="EMBL" id="JAPDPI010000018">
    <property type="protein sequence ID" value="MCW3806012.1"/>
    <property type="molecule type" value="Genomic_DNA"/>
</dbReference>
<keyword evidence="2" id="KW-0479">Metal-binding</keyword>
<dbReference type="Gene3D" id="2.60.120.10">
    <property type="entry name" value="Jelly Rolls"/>
    <property type="match status" value="2"/>
</dbReference>
<dbReference type="PANTHER" id="PTHR43212:SF3">
    <property type="entry name" value="QUERCETIN 2,3-DIOXYGENASE"/>
    <property type="match status" value="1"/>
</dbReference>
<sequence>MEKILYRAEERGRADHGWLRAWHSFSFANYYHPEKINFGVLRVLNDDFIAPGGGFGEHPHDNMEIVTIPLSGSINHKDSMGNDILIREGEIQVMSAGSGIFHSEFNPSPTKELNLFQIWIIPDKRNVTPRYSQVSIKQLECKNDFFQIVSPEEHDQGAWIHQNAWVSMGVFDENVTVNYSVKDKCNGVYLMVVEGEIELDGVVLKRRDAIGLKGSQRINLKSLATSKVLLLDVPMNI</sequence>
<proteinExistence type="inferred from homology"/>
<evidence type="ECO:0000313" key="6">
    <source>
        <dbReference type="EMBL" id="MCW3806012.1"/>
    </source>
</evidence>
<dbReference type="CDD" id="cd02910">
    <property type="entry name" value="cupin_Yhhw_N"/>
    <property type="match status" value="1"/>
</dbReference>
<dbReference type="Pfam" id="PF17954">
    <property type="entry name" value="Pirin_C_2"/>
    <property type="match status" value="1"/>
</dbReference>
<accession>A0AAE3MFB9</accession>
<evidence type="ECO:0000256" key="2">
    <source>
        <dbReference type="PIRSR" id="PIRSR006232-1"/>
    </source>
</evidence>
<feature type="binding site" evidence="2">
    <location>
        <position position="102"/>
    </location>
    <ligand>
        <name>Fe cation</name>
        <dbReference type="ChEBI" id="CHEBI:24875"/>
    </ligand>
</feature>
<dbReference type="RefSeq" id="WP_301199384.1">
    <property type="nucleotide sequence ID" value="NZ_JAPDPI010000018.1"/>
</dbReference>
<reference evidence="6" key="1">
    <citation type="submission" date="2022-10" db="EMBL/GenBank/DDBJ databases">
        <authorList>
            <person name="Yu W.X."/>
        </authorList>
    </citation>
    <scope>NUCLEOTIDE SEQUENCE</scope>
    <source>
        <strain evidence="6">D04</strain>
    </source>
</reference>
<dbReference type="Proteomes" id="UP001207408">
    <property type="component" value="Unassembled WGS sequence"/>
</dbReference>
<dbReference type="PANTHER" id="PTHR43212">
    <property type="entry name" value="QUERCETIN 2,3-DIOXYGENASE"/>
    <property type="match status" value="1"/>
</dbReference>
<gene>
    <name evidence="6" type="ORF">OM074_10265</name>
</gene>
<dbReference type="InterPro" id="IPR011051">
    <property type="entry name" value="RmlC_Cupin_sf"/>
</dbReference>
<dbReference type="InterPro" id="IPR014710">
    <property type="entry name" value="RmlC-like_jellyroll"/>
</dbReference>
<evidence type="ECO:0000256" key="1">
    <source>
        <dbReference type="ARBA" id="ARBA00008416"/>
    </source>
</evidence>
<keyword evidence="7" id="KW-1185">Reference proteome</keyword>
<evidence type="ECO:0000256" key="3">
    <source>
        <dbReference type="RuleBase" id="RU003457"/>
    </source>
</evidence>
<dbReference type="GO" id="GO:0046872">
    <property type="term" value="F:metal ion binding"/>
    <property type="evidence" value="ECO:0007669"/>
    <property type="project" value="UniProtKB-KW"/>
</dbReference>
<comment type="caution">
    <text evidence="6">The sequence shown here is derived from an EMBL/GenBank/DDBJ whole genome shotgun (WGS) entry which is preliminary data.</text>
</comment>
<evidence type="ECO:0000259" key="4">
    <source>
        <dbReference type="Pfam" id="PF02678"/>
    </source>
</evidence>
<feature type="binding site" evidence="2">
    <location>
        <position position="58"/>
    </location>
    <ligand>
        <name>Fe cation</name>
        <dbReference type="ChEBI" id="CHEBI:24875"/>
    </ligand>
</feature>
<comment type="cofactor">
    <cofactor evidence="2">
        <name>Fe cation</name>
        <dbReference type="ChEBI" id="CHEBI:24875"/>
    </cofactor>
    <text evidence="2">Binds 1 Fe cation per subunit.</text>
</comment>
<dbReference type="InterPro" id="IPR012093">
    <property type="entry name" value="Pirin"/>
</dbReference>
<feature type="domain" description="Quercetin 2,3-dioxygenase C-terminal cupin" evidence="5">
    <location>
        <begin position="147"/>
        <end position="233"/>
    </location>
</feature>
<feature type="domain" description="Pirin N-terminal" evidence="4">
    <location>
        <begin position="12"/>
        <end position="120"/>
    </location>
</feature>
<protein>
    <submittedName>
        <fullName evidence="6">Pirin family protein</fullName>
    </submittedName>
</protein>